<proteinExistence type="predicted"/>
<gene>
    <name evidence="1" type="ORF">BT62DRAFT_190673</name>
</gene>
<keyword evidence="2" id="KW-1185">Reference proteome</keyword>
<name>A0A9P7VSV8_9AGAR</name>
<organism evidence="1 2">
    <name type="scientific">Guyanagaster necrorhizus</name>
    <dbReference type="NCBI Taxonomy" id="856835"/>
    <lineage>
        <taxon>Eukaryota</taxon>
        <taxon>Fungi</taxon>
        <taxon>Dikarya</taxon>
        <taxon>Basidiomycota</taxon>
        <taxon>Agaricomycotina</taxon>
        <taxon>Agaricomycetes</taxon>
        <taxon>Agaricomycetidae</taxon>
        <taxon>Agaricales</taxon>
        <taxon>Marasmiineae</taxon>
        <taxon>Physalacriaceae</taxon>
        <taxon>Guyanagaster</taxon>
    </lineage>
</organism>
<evidence type="ECO:0000313" key="2">
    <source>
        <dbReference type="Proteomes" id="UP000812287"/>
    </source>
</evidence>
<accession>A0A9P7VSV8</accession>
<dbReference type="Proteomes" id="UP000812287">
    <property type="component" value="Unassembled WGS sequence"/>
</dbReference>
<dbReference type="RefSeq" id="XP_043038846.1">
    <property type="nucleotide sequence ID" value="XM_043179990.1"/>
</dbReference>
<dbReference type="AlphaFoldDB" id="A0A9P7VSV8"/>
<evidence type="ECO:0000313" key="1">
    <source>
        <dbReference type="EMBL" id="KAG7445346.1"/>
    </source>
</evidence>
<dbReference type="GeneID" id="66102286"/>
<dbReference type="EMBL" id="MU250537">
    <property type="protein sequence ID" value="KAG7445346.1"/>
    <property type="molecule type" value="Genomic_DNA"/>
</dbReference>
<comment type="caution">
    <text evidence="1">The sequence shown here is derived from an EMBL/GenBank/DDBJ whole genome shotgun (WGS) entry which is preliminary data.</text>
</comment>
<sequence length="91" mass="10206">MAHNRISGSISRHFPTWYVNWLLAATFRVLGICAGDIPFHLVDIHDSSSRLAYCGSVDASAHTFLLKGGAPSAELFRLIRYQTVCSDFERY</sequence>
<protein>
    <submittedName>
        <fullName evidence="1">Uncharacterized protein</fullName>
    </submittedName>
</protein>
<reference evidence="1" key="1">
    <citation type="submission" date="2020-11" db="EMBL/GenBank/DDBJ databases">
        <title>Adaptations for nitrogen fixation in a non-lichenized fungal sporocarp promotes dispersal by wood-feeding termites.</title>
        <authorList>
            <consortium name="DOE Joint Genome Institute"/>
            <person name="Koch R.A."/>
            <person name="Yoon G."/>
            <person name="Arayal U."/>
            <person name="Lail K."/>
            <person name="Amirebrahimi M."/>
            <person name="Labutti K."/>
            <person name="Lipzen A."/>
            <person name="Riley R."/>
            <person name="Barry K."/>
            <person name="Henrissat B."/>
            <person name="Grigoriev I.V."/>
            <person name="Herr J.R."/>
            <person name="Aime M.C."/>
        </authorList>
    </citation>
    <scope>NUCLEOTIDE SEQUENCE</scope>
    <source>
        <strain evidence="1">MCA 3950</strain>
    </source>
</reference>